<dbReference type="InterPro" id="IPR009091">
    <property type="entry name" value="RCC1/BLIP-II"/>
</dbReference>
<dbReference type="RefSeq" id="XP_065653446.1">
    <property type="nucleotide sequence ID" value="XM_065797374.1"/>
</dbReference>
<feature type="domain" description="BTB" evidence="6">
    <location>
        <begin position="773"/>
        <end position="833"/>
    </location>
</feature>
<evidence type="ECO:0000256" key="4">
    <source>
        <dbReference type="PROSITE-ProRule" id="PRU00235"/>
    </source>
</evidence>
<dbReference type="InterPro" id="IPR000408">
    <property type="entry name" value="Reg_chr_condens"/>
</dbReference>
<feature type="repeat" description="RCC1" evidence="4">
    <location>
        <begin position="208"/>
        <end position="257"/>
    </location>
</feature>
<dbReference type="Pfam" id="PF00651">
    <property type="entry name" value="BTB"/>
    <property type="match status" value="1"/>
</dbReference>
<dbReference type="SUPFAM" id="SSF54695">
    <property type="entry name" value="POZ domain"/>
    <property type="match status" value="1"/>
</dbReference>
<evidence type="ECO:0000256" key="1">
    <source>
        <dbReference type="ARBA" id="ARBA00022443"/>
    </source>
</evidence>
<dbReference type="InterPro" id="IPR011333">
    <property type="entry name" value="SKP1/BTB/POZ_sf"/>
</dbReference>
<dbReference type="GeneID" id="136071857"/>
<proteinExistence type="predicted"/>
<gene>
    <name evidence="8" type="primary">LOC136071857</name>
</gene>
<keyword evidence="7" id="KW-1185">Reference proteome</keyword>
<dbReference type="InterPro" id="IPR051625">
    <property type="entry name" value="Signaling_Regulatory_Domain"/>
</dbReference>
<reference evidence="8" key="1">
    <citation type="submission" date="2025-08" db="UniProtKB">
        <authorList>
            <consortium name="RefSeq"/>
        </authorList>
    </citation>
    <scope>IDENTIFICATION</scope>
</reference>
<evidence type="ECO:0000313" key="7">
    <source>
        <dbReference type="Proteomes" id="UP001652625"/>
    </source>
</evidence>
<dbReference type="SUPFAM" id="SSF50985">
    <property type="entry name" value="RCC1/BLIP-II"/>
    <property type="match status" value="1"/>
</dbReference>
<dbReference type="InterPro" id="IPR002110">
    <property type="entry name" value="Ankyrin_rpt"/>
</dbReference>
<dbReference type="PROSITE" id="PS50012">
    <property type="entry name" value="RCC1_3"/>
    <property type="match status" value="3"/>
</dbReference>
<dbReference type="SUPFAM" id="SSF50044">
    <property type="entry name" value="SH3-domain"/>
    <property type="match status" value="1"/>
</dbReference>
<dbReference type="PANTHER" id="PTHR22872">
    <property type="entry name" value="BTK-BINDING PROTEIN-RELATED"/>
    <property type="match status" value="1"/>
</dbReference>
<evidence type="ECO:0000259" key="5">
    <source>
        <dbReference type="PROSITE" id="PS50002"/>
    </source>
</evidence>
<dbReference type="Pfam" id="PF12796">
    <property type="entry name" value="Ank_2"/>
    <property type="match status" value="1"/>
</dbReference>
<dbReference type="Gene3D" id="2.130.10.30">
    <property type="entry name" value="Regulator of chromosome condensation 1/beta-lactamase-inhibitor protein II"/>
    <property type="match status" value="1"/>
</dbReference>
<dbReference type="Gene3D" id="1.25.40.20">
    <property type="entry name" value="Ankyrin repeat-containing domain"/>
    <property type="match status" value="1"/>
</dbReference>
<dbReference type="InterPro" id="IPR036028">
    <property type="entry name" value="SH3-like_dom_sf"/>
</dbReference>
<accession>A0ABM4BW53</accession>
<feature type="domain" description="SH3" evidence="5">
    <location>
        <begin position="136"/>
        <end position="196"/>
    </location>
</feature>
<evidence type="ECO:0000256" key="3">
    <source>
        <dbReference type="PROSITE-ProRule" id="PRU00192"/>
    </source>
</evidence>
<keyword evidence="1 3" id="KW-0728">SH3 domain</keyword>
<dbReference type="SUPFAM" id="SSF48403">
    <property type="entry name" value="Ankyrin repeat"/>
    <property type="match status" value="1"/>
</dbReference>
<dbReference type="PANTHER" id="PTHR22872:SF2">
    <property type="entry name" value="INHIBITOR OF BRUTON TYROSINE KINASE"/>
    <property type="match status" value="1"/>
</dbReference>
<dbReference type="InterPro" id="IPR001452">
    <property type="entry name" value="SH3_domain"/>
</dbReference>
<feature type="repeat" description="RCC1" evidence="4">
    <location>
        <begin position="310"/>
        <end position="364"/>
    </location>
</feature>
<protein>
    <submittedName>
        <fullName evidence="8">Inhibitor of Bruton tyrosine kinase-like</fullName>
    </submittedName>
</protein>
<dbReference type="SMART" id="SM00326">
    <property type="entry name" value="SH3"/>
    <property type="match status" value="1"/>
</dbReference>
<evidence type="ECO:0000256" key="2">
    <source>
        <dbReference type="ARBA" id="ARBA00022737"/>
    </source>
</evidence>
<keyword evidence="2" id="KW-0677">Repeat</keyword>
<dbReference type="SMART" id="SM00225">
    <property type="entry name" value="BTB"/>
    <property type="match status" value="1"/>
</dbReference>
<dbReference type="PROSITE" id="PS50002">
    <property type="entry name" value="SH3"/>
    <property type="match status" value="1"/>
</dbReference>
<dbReference type="PROSITE" id="PS50097">
    <property type="entry name" value="BTB"/>
    <property type="match status" value="1"/>
</dbReference>
<sequence>MDCTQNCCLKRHGDYLVSTFSSEDLDALKQIIKVKCSNPFRILDSYGRSIFHIVASLGRIDVLEWLCSEQKSKNVFHIKDKESGYTALHRALYYGNIDCAILLYKKLGDWRLYDIQGNSPLDLVVLDSPRYRRKPEEKNQAVAILPFESEGEELSLHTGDLIEIIRDYPNGWSFGKLVGSQQKGLFPSNFVERTKYEQLVPSLIETHSNVFTWGNNINFNLGQADTKNRVHPDQVQDIVDIIDVVITKFHAVFLSKAGQVFTCGHGLNGRLGHNSEETVLHPKLIEGLKNQKCISIKAGDHHTVVLDELKQVYTFGSNQYCQLGHVPQPKSCLYPKELSNKFFKNKEIIGIAAACFHTIVYTNYELYTFGLNAGQLGHSKGEKYQCSPKLVSSLLNKETQILQVLASDGASLCLMANGDLYIMQNFICRKIATKMFGVQSLQMNGGILDFESSKMENPLQICVLYGSGMLEYWSLECKSFRTLFWAGEKLMNAKVIHIALGLNLLFVTEDGRVYQGNFQIDRKKDSSVAPVKAKANSSLSEIAENYKEKKRHFVYMQTERVPLLFNALKCFCDSRSKSFAAVQNDPQVGLVGFPSIIDSMLSNDLEKLISQSSNEDQLYDMFIKTISCNIYCHKFILQSAGFPFDNLLTINNSSCLDFSHLSYSATINWLKELYRGNRVEKNPSESQLLQNSNDHSVNLSDDINDIYDDVINLSVADLQQFEVEENVYKKIQWQKNNKRKRSFKSIKKESQANGKKFYCHKNFVNWQKLKNLSDVTIKCCDGVTIECHKCILVVRSEYFQNMLSNEWLESSFVNMNIPSNILLPILNFIYTDEPWKNVPDDINYIGEVMVCADHFLLVRLKQICELSLAKKVSLKNAPELFQFACNFNSSQLKEFLAEFISLNLAYYLEARLLEDIELEHLKELSIVYKKMVNGMKERVIKPSQLHCIIGVEDDALQNNFIMKSNKDIQLKNIVKVGKSLTNDKCGNSEAGLETICKDQEIFKKEVSETQLLEACPTATTTSPTISDTSSGIEQNSLKIFQIHSSELEIRNIQKNKISPFKKKSQRERKKESLNGDILISPVNVQKKDVFCPWSASSLNQHLNQPVSFRQLLEEESSPKNKNVIPSFKKVQSAKSNKQLSFDEKPKTATKLQNISERSVWNDISVSDTSEVSMLRLFKEEEKRQTLESFHKPVTLIQLEEKAIEELLLYYKNTYPGDEINVKRLDHTLGVLYWNRE</sequence>
<dbReference type="InterPro" id="IPR000210">
    <property type="entry name" value="BTB/POZ_dom"/>
</dbReference>
<dbReference type="Proteomes" id="UP001652625">
    <property type="component" value="Chromosome 05"/>
</dbReference>
<dbReference type="Pfam" id="PF00415">
    <property type="entry name" value="RCC1"/>
    <property type="match status" value="3"/>
</dbReference>
<evidence type="ECO:0000259" key="6">
    <source>
        <dbReference type="PROSITE" id="PS50097"/>
    </source>
</evidence>
<dbReference type="CDD" id="cd18500">
    <property type="entry name" value="BACK_IBtk"/>
    <property type="match status" value="1"/>
</dbReference>
<dbReference type="InterPro" id="IPR036770">
    <property type="entry name" value="Ankyrin_rpt-contain_sf"/>
</dbReference>
<name>A0ABM4BW53_HYDVU</name>
<dbReference type="SMART" id="SM00248">
    <property type="entry name" value="ANK"/>
    <property type="match status" value="2"/>
</dbReference>
<dbReference type="Gene3D" id="3.30.710.10">
    <property type="entry name" value="Potassium Channel Kv1.1, Chain A"/>
    <property type="match status" value="1"/>
</dbReference>
<feature type="repeat" description="RCC1" evidence="4">
    <location>
        <begin position="258"/>
        <end position="309"/>
    </location>
</feature>
<dbReference type="CDD" id="cd00174">
    <property type="entry name" value="SH3"/>
    <property type="match status" value="1"/>
</dbReference>
<dbReference type="Pfam" id="PF14604">
    <property type="entry name" value="SH3_9"/>
    <property type="match status" value="1"/>
</dbReference>
<dbReference type="Gene3D" id="2.30.30.40">
    <property type="entry name" value="SH3 Domains"/>
    <property type="match status" value="1"/>
</dbReference>
<evidence type="ECO:0000313" key="8">
    <source>
        <dbReference type="RefSeq" id="XP_065653446.1"/>
    </source>
</evidence>
<organism evidence="7 8">
    <name type="scientific">Hydra vulgaris</name>
    <name type="common">Hydra</name>
    <name type="synonym">Hydra attenuata</name>
    <dbReference type="NCBI Taxonomy" id="6087"/>
    <lineage>
        <taxon>Eukaryota</taxon>
        <taxon>Metazoa</taxon>
        <taxon>Cnidaria</taxon>
        <taxon>Hydrozoa</taxon>
        <taxon>Hydroidolina</taxon>
        <taxon>Anthoathecata</taxon>
        <taxon>Aplanulata</taxon>
        <taxon>Hydridae</taxon>
        <taxon>Hydra</taxon>
    </lineage>
</organism>